<dbReference type="Proteomes" id="UP000198844">
    <property type="component" value="Unassembled WGS sequence"/>
</dbReference>
<keyword evidence="1" id="KW-0805">Transcription regulation</keyword>
<accession>A0A1I7D2Q5</accession>
<evidence type="ECO:0000259" key="5">
    <source>
        <dbReference type="PROSITE" id="PS50977"/>
    </source>
</evidence>
<protein>
    <submittedName>
        <fullName evidence="6">Transcriptional regulator, TetR family</fullName>
    </submittedName>
</protein>
<evidence type="ECO:0000256" key="3">
    <source>
        <dbReference type="ARBA" id="ARBA00023163"/>
    </source>
</evidence>
<dbReference type="PRINTS" id="PR00455">
    <property type="entry name" value="HTHTETR"/>
</dbReference>
<dbReference type="PROSITE" id="PS50977">
    <property type="entry name" value="HTH_TETR_2"/>
    <property type="match status" value="1"/>
</dbReference>
<proteinExistence type="predicted"/>
<evidence type="ECO:0000313" key="6">
    <source>
        <dbReference type="EMBL" id="SFU05884.1"/>
    </source>
</evidence>
<evidence type="ECO:0000256" key="2">
    <source>
        <dbReference type="ARBA" id="ARBA00023125"/>
    </source>
</evidence>
<name>A0A1I7D2Q5_9BURK</name>
<reference evidence="6 7" key="1">
    <citation type="submission" date="2016-10" db="EMBL/GenBank/DDBJ databases">
        <authorList>
            <person name="de Groot N.N."/>
        </authorList>
    </citation>
    <scope>NUCLEOTIDE SEQUENCE [LARGE SCALE GENOMIC DNA]</scope>
    <source>
        <strain evidence="6 7">LMG 27731</strain>
    </source>
</reference>
<dbReference type="InterPro" id="IPR009057">
    <property type="entry name" value="Homeodomain-like_sf"/>
</dbReference>
<keyword evidence="3" id="KW-0804">Transcription</keyword>
<dbReference type="PANTHER" id="PTHR47506">
    <property type="entry name" value="TRANSCRIPTIONAL REGULATORY PROTEIN"/>
    <property type="match status" value="1"/>
</dbReference>
<feature type="domain" description="HTH tetR-type" evidence="5">
    <location>
        <begin position="18"/>
        <end position="78"/>
    </location>
</feature>
<gene>
    <name evidence="6" type="ORF">SAMN05192563_1008166</name>
</gene>
<sequence length="203" mass="22162">MSRGTPTAAKEAASASSSSVRERILDTAAELFYQEGVRAVGVDLVVERSGVAKTSLYRHFTTKDDLVAAVLERDDANYWADWDKTATRHRNAPKDELTAHLKWIARDIAAPKYRGCPFLNVATEFPAPDHPARVVALRHKVELRRRLGTLAKQIGVARPDNLANQIALLIDGAYVYGQLANREAAQPLLPAALALITVADNPG</sequence>
<dbReference type="PANTHER" id="PTHR47506:SF1">
    <property type="entry name" value="HTH-TYPE TRANSCRIPTIONAL REGULATOR YJDC"/>
    <property type="match status" value="1"/>
</dbReference>
<dbReference type="GO" id="GO:0003677">
    <property type="term" value="F:DNA binding"/>
    <property type="evidence" value="ECO:0007669"/>
    <property type="project" value="UniProtKB-UniRule"/>
</dbReference>
<keyword evidence="2 4" id="KW-0238">DNA-binding</keyword>
<dbReference type="Gene3D" id="1.10.357.10">
    <property type="entry name" value="Tetracycline Repressor, domain 2"/>
    <property type="match status" value="1"/>
</dbReference>
<dbReference type="Pfam" id="PF00440">
    <property type="entry name" value="TetR_N"/>
    <property type="match status" value="1"/>
</dbReference>
<evidence type="ECO:0000256" key="1">
    <source>
        <dbReference type="ARBA" id="ARBA00023015"/>
    </source>
</evidence>
<evidence type="ECO:0000313" key="7">
    <source>
        <dbReference type="Proteomes" id="UP000198844"/>
    </source>
</evidence>
<dbReference type="AlphaFoldDB" id="A0A1I7D2Q5"/>
<dbReference type="SUPFAM" id="SSF48498">
    <property type="entry name" value="Tetracyclin repressor-like, C-terminal domain"/>
    <property type="match status" value="1"/>
</dbReference>
<dbReference type="InterPro" id="IPR001647">
    <property type="entry name" value="HTH_TetR"/>
</dbReference>
<dbReference type="InterPro" id="IPR036271">
    <property type="entry name" value="Tet_transcr_reg_TetR-rel_C_sf"/>
</dbReference>
<dbReference type="OrthoDB" id="116240at2"/>
<organism evidence="6 7">
    <name type="scientific">Paraburkholderia aspalathi</name>
    <dbReference type="NCBI Taxonomy" id="1324617"/>
    <lineage>
        <taxon>Bacteria</taxon>
        <taxon>Pseudomonadati</taxon>
        <taxon>Pseudomonadota</taxon>
        <taxon>Betaproteobacteria</taxon>
        <taxon>Burkholderiales</taxon>
        <taxon>Burkholderiaceae</taxon>
        <taxon>Paraburkholderia</taxon>
    </lineage>
</organism>
<dbReference type="EMBL" id="FPBH01000008">
    <property type="protein sequence ID" value="SFU05884.1"/>
    <property type="molecule type" value="Genomic_DNA"/>
</dbReference>
<evidence type="ECO:0000256" key="4">
    <source>
        <dbReference type="PROSITE-ProRule" id="PRU00335"/>
    </source>
</evidence>
<dbReference type="SUPFAM" id="SSF46689">
    <property type="entry name" value="Homeodomain-like"/>
    <property type="match status" value="1"/>
</dbReference>
<feature type="DNA-binding region" description="H-T-H motif" evidence="4">
    <location>
        <begin position="41"/>
        <end position="60"/>
    </location>
</feature>
<dbReference type="RefSeq" id="WP_093635064.1">
    <property type="nucleotide sequence ID" value="NZ_FPBH01000008.1"/>
</dbReference>